<proteinExistence type="predicted"/>
<dbReference type="NCBIfam" id="NF008736">
    <property type="entry name" value="PRK11762.1"/>
    <property type="match status" value="1"/>
</dbReference>
<keyword evidence="2 4" id="KW-0378">Hydrolase</keyword>
<dbReference type="Proteomes" id="UP000296201">
    <property type="component" value="Chromosome"/>
</dbReference>
<organism evidence="4 5">
    <name type="scientific">Hydrogenovibrio crunogenus</name>
    <dbReference type="NCBI Taxonomy" id="39765"/>
    <lineage>
        <taxon>Bacteria</taxon>
        <taxon>Pseudomonadati</taxon>
        <taxon>Pseudomonadota</taxon>
        <taxon>Gammaproteobacteria</taxon>
        <taxon>Thiotrichales</taxon>
        <taxon>Piscirickettsiaceae</taxon>
        <taxon>Hydrogenovibrio</taxon>
    </lineage>
</organism>
<evidence type="ECO:0000256" key="2">
    <source>
        <dbReference type="ARBA" id="ARBA00022801"/>
    </source>
</evidence>
<evidence type="ECO:0000256" key="1">
    <source>
        <dbReference type="ARBA" id="ARBA00001946"/>
    </source>
</evidence>
<evidence type="ECO:0000259" key="3">
    <source>
        <dbReference type="PROSITE" id="PS51462"/>
    </source>
</evidence>
<dbReference type="PROSITE" id="PS00893">
    <property type="entry name" value="NUDIX_BOX"/>
    <property type="match status" value="1"/>
</dbReference>
<dbReference type="RefSeq" id="WP_135796379.1">
    <property type="nucleotide sequence ID" value="NZ_CP032096.1"/>
</dbReference>
<dbReference type="InterPro" id="IPR020084">
    <property type="entry name" value="NUDIX_hydrolase_CS"/>
</dbReference>
<dbReference type="PANTHER" id="PTHR11839">
    <property type="entry name" value="UDP/ADP-SUGAR PYROPHOSPHATASE"/>
    <property type="match status" value="1"/>
</dbReference>
<dbReference type="Gene3D" id="3.90.79.10">
    <property type="entry name" value="Nucleoside Triphosphate Pyrophosphohydrolase"/>
    <property type="match status" value="1"/>
</dbReference>
<protein>
    <submittedName>
        <fullName evidence="4">ADP compounds hydrolase NudE</fullName>
        <ecNumber evidence="4">3.6.1.-</ecNumber>
    </submittedName>
</protein>
<dbReference type="AlphaFoldDB" id="A0A4P7P1Q8"/>
<dbReference type="InterPro" id="IPR015797">
    <property type="entry name" value="NUDIX_hydrolase-like_dom_sf"/>
</dbReference>
<dbReference type="PANTHER" id="PTHR11839:SF12">
    <property type="entry name" value="ADP COMPOUNDS HYDROLASE NUDE"/>
    <property type="match status" value="1"/>
</dbReference>
<dbReference type="PROSITE" id="PS51462">
    <property type="entry name" value="NUDIX"/>
    <property type="match status" value="1"/>
</dbReference>
<comment type="cofactor">
    <cofactor evidence="1">
        <name>Mg(2+)</name>
        <dbReference type="ChEBI" id="CHEBI:18420"/>
    </cofactor>
</comment>
<dbReference type="CDD" id="cd24156">
    <property type="entry name" value="NUDIX_ADPRase_NudE"/>
    <property type="match status" value="1"/>
</dbReference>
<dbReference type="Pfam" id="PF00293">
    <property type="entry name" value="NUDIX"/>
    <property type="match status" value="1"/>
</dbReference>
<dbReference type="EC" id="3.6.1.-" evidence="4"/>
<name>A0A4P7P1Q8_9GAMM</name>
<accession>A0A4P7P1Q8</accession>
<feature type="domain" description="Nudix hydrolase" evidence="3">
    <location>
        <begin position="44"/>
        <end position="171"/>
    </location>
</feature>
<dbReference type="EMBL" id="CP032096">
    <property type="protein sequence ID" value="QBZ83785.1"/>
    <property type="molecule type" value="Genomic_DNA"/>
</dbReference>
<gene>
    <name evidence="4" type="primary">nudE</name>
    <name evidence="4" type="ORF">GHNINEIG_01847</name>
</gene>
<sequence>MKKKKTPVILTKKELANTRIFTVEGLDIVYGNDTQVQFERLVSSVHGAVLIVPIMDDCLVLIREYAAGVERYELGFPKGKIDPGETWEEAVLRESQEEIGFLPADIALMDSVTLAAGYMSHQTHLVLATGLSPSNAEGDEPEPLEVVHWPIKDWPALLAHPEFSEGRAYAALMLTLQHLKHIG</sequence>
<evidence type="ECO:0000313" key="4">
    <source>
        <dbReference type="EMBL" id="QBZ83785.1"/>
    </source>
</evidence>
<dbReference type="GO" id="GO:0005829">
    <property type="term" value="C:cytosol"/>
    <property type="evidence" value="ECO:0007669"/>
    <property type="project" value="TreeGrafter"/>
</dbReference>
<dbReference type="GO" id="GO:0019144">
    <property type="term" value="F:ADP-sugar diphosphatase activity"/>
    <property type="evidence" value="ECO:0007669"/>
    <property type="project" value="TreeGrafter"/>
</dbReference>
<dbReference type="SUPFAM" id="SSF55811">
    <property type="entry name" value="Nudix"/>
    <property type="match status" value="1"/>
</dbReference>
<keyword evidence="5" id="KW-1185">Reference proteome</keyword>
<evidence type="ECO:0000313" key="5">
    <source>
        <dbReference type="Proteomes" id="UP000296201"/>
    </source>
</evidence>
<dbReference type="InterPro" id="IPR000086">
    <property type="entry name" value="NUDIX_hydrolase_dom"/>
</dbReference>
<dbReference type="GO" id="GO:0019693">
    <property type="term" value="P:ribose phosphate metabolic process"/>
    <property type="evidence" value="ECO:0007669"/>
    <property type="project" value="TreeGrafter"/>
</dbReference>
<dbReference type="OrthoDB" id="9806150at2"/>
<reference evidence="4 5" key="1">
    <citation type="submission" date="2018-08" db="EMBL/GenBank/DDBJ databases">
        <title>Horizontal acquisition of hydrogen conversion ability and other habitat adaptations in Hydrogenovibrio crunogenus strains.</title>
        <authorList>
            <person name="Gonnella G."/>
            <person name="Adam N."/>
            <person name="Perner M."/>
        </authorList>
    </citation>
    <scope>NUCLEOTIDE SEQUENCE [LARGE SCALE GENOMIC DNA]</scope>
    <source>
        <strain evidence="4 5">SP-41</strain>
    </source>
</reference>
<dbReference type="GO" id="GO:0006753">
    <property type="term" value="P:nucleoside phosphate metabolic process"/>
    <property type="evidence" value="ECO:0007669"/>
    <property type="project" value="TreeGrafter"/>
</dbReference>